<organism evidence="3 5">
    <name type="scientific">Erysipelothrix amsterdamensis</name>
    <dbReference type="NCBI Taxonomy" id="2929157"/>
    <lineage>
        <taxon>Bacteria</taxon>
        <taxon>Bacillati</taxon>
        <taxon>Bacillota</taxon>
        <taxon>Erysipelotrichia</taxon>
        <taxon>Erysipelotrichales</taxon>
        <taxon>Erysipelotrichaceae</taxon>
        <taxon>Erysipelothrix</taxon>
    </lineage>
</organism>
<evidence type="ECO:0000313" key="5">
    <source>
        <dbReference type="Proteomes" id="UP001154111"/>
    </source>
</evidence>
<dbReference type="Proteomes" id="UP001154095">
    <property type="component" value="Chromosome"/>
</dbReference>
<gene>
    <name evidence="3" type="ORF">ERYAMS2_01029</name>
    <name evidence="2" type="ORF">ERYAMS_00736</name>
</gene>
<dbReference type="AlphaFoldDB" id="A0AAU9VIH6"/>
<evidence type="ECO:0000313" key="3">
    <source>
        <dbReference type="EMBL" id="CAH2762087.1"/>
    </source>
</evidence>
<reference evidence="3" key="1">
    <citation type="submission" date="2022-04" db="EMBL/GenBank/DDBJ databases">
        <authorList>
            <person name="Forde T."/>
        </authorList>
    </citation>
    <scope>NUCLEOTIDE SEQUENCE</scope>
    <source>
        <strain evidence="3">A18Y016a</strain>
        <strain evidence="2">A18Y020d</strain>
    </source>
</reference>
<sequence length="44" mass="5504">MMQISMELEMTYKQAFIQSKKHQHQNQNKKIKLAHRLEKEERYK</sequence>
<feature type="compositionally biased region" description="Basic and acidic residues" evidence="1">
    <location>
        <begin position="35"/>
        <end position="44"/>
    </location>
</feature>
<evidence type="ECO:0000313" key="2">
    <source>
        <dbReference type="EMBL" id="CAH2762067.1"/>
    </source>
</evidence>
<dbReference type="EMBL" id="OW659477">
    <property type="protein sequence ID" value="CAH2762087.1"/>
    <property type="molecule type" value="Genomic_DNA"/>
</dbReference>
<evidence type="ECO:0000256" key="1">
    <source>
        <dbReference type="SAM" id="MobiDB-lite"/>
    </source>
</evidence>
<proteinExistence type="predicted"/>
<accession>A0AAU9VIH6</accession>
<name>A0AAU9VIH6_9FIRM</name>
<evidence type="ECO:0000313" key="4">
    <source>
        <dbReference type="Proteomes" id="UP001154095"/>
    </source>
</evidence>
<protein>
    <submittedName>
        <fullName evidence="3">---NA</fullName>
    </submittedName>
</protein>
<feature type="compositionally biased region" description="Basic residues" evidence="1">
    <location>
        <begin position="19"/>
        <end position="34"/>
    </location>
</feature>
<dbReference type="Proteomes" id="UP001154111">
    <property type="component" value="Chromosome"/>
</dbReference>
<dbReference type="EMBL" id="OW659496">
    <property type="protein sequence ID" value="CAH2762067.1"/>
    <property type="molecule type" value="Genomic_DNA"/>
</dbReference>
<feature type="region of interest" description="Disordered" evidence="1">
    <location>
        <begin position="19"/>
        <end position="44"/>
    </location>
</feature>
<keyword evidence="4" id="KW-1185">Reference proteome</keyword>